<dbReference type="AlphaFoldDB" id="A0A8X6HX56"/>
<name>A0A8X6HX56_TRICU</name>
<dbReference type="PROSITE" id="PS50916">
    <property type="entry name" value="RABBD"/>
    <property type="match status" value="1"/>
</dbReference>
<dbReference type="GO" id="GO:0006886">
    <property type="term" value="P:intracellular protein transport"/>
    <property type="evidence" value="ECO:0007669"/>
    <property type="project" value="InterPro"/>
</dbReference>
<evidence type="ECO:0000259" key="5">
    <source>
        <dbReference type="PROSITE" id="PS50178"/>
    </source>
</evidence>
<dbReference type="GO" id="GO:0031267">
    <property type="term" value="F:small GTPase binding"/>
    <property type="evidence" value="ECO:0007669"/>
    <property type="project" value="InterPro"/>
</dbReference>
<reference evidence="7" key="1">
    <citation type="submission" date="2020-07" db="EMBL/GenBank/DDBJ databases">
        <title>Multicomponent nature underlies the extraordinary mechanical properties of spider dragline silk.</title>
        <authorList>
            <person name="Kono N."/>
            <person name="Nakamura H."/>
            <person name="Mori M."/>
            <person name="Yoshida Y."/>
            <person name="Ohtoshi R."/>
            <person name="Malay A.D."/>
            <person name="Moran D.A.P."/>
            <person name="Tomita M."/>
            <person name="Numata K."/>
            <person name="Arakawa K."/>
        </authorList>
    </citation>
    <scope>NUCLEOTIDE SEQUENCE</scope>
</reference>
<dbReference type="InterPro" id="IPR010911">
    <property type="entry name" value="Rab_BD"/>
</dbReference>
<dbReference type="SUPFAM" id="SSF57903">
    <property type="entry name" value="FYVE/PHD zinc finger"/>
    <property type="match status" value="1"/>
</dbReference>
<evidence type="ECO:0000313" key="7">
    <source>
        <dbReference type="EMBL" id="GFR31756.1"/>
    </source>
</evidence>
<evidence type="ECO:0000259" key="6">
    <source>
        <dbReference type="PROSITE" id="PS50916"/>
    </source>
</evidence>
<keyword evidence="8" id="KW-1185">Reference proteome</keyword>
<dbReference type="PROSITE" id="PS50178">
    <property type="entry name" value="ZF_FYVE"/>
    <property type="match status" value="1"/>
</dbReference>
<sequence>MELNVKLLVVAAAALETPGSFERVCQSLTRGWQNYNTFLFLDSFLKLMMSATEGKKRWNCPSDRELVLRAKLNSGWSVHSQDYFQKPEPILDPELRSIENVMERAKQIDIVERDRIERMVWRLENMKRNTVGDGKKNCSMCGISFGFFSTSSINCCDCLMAVCEKCRIDIQNVSQEICVLCKICAENREVWKKSGGWFYGKVPSNQTTDQNDKCSQKSESPNCGRAFNTWEHRKQDIVRLESFEPPEENHNENTLYKNWAVNSSPDISSLDESISISEETTKRIRKSSDDSERLEMYHLLAPEDSKLSASCPSLEMPEEIPVYKQAEIHRKRHRFSRKKIFTPAHKMMEKLSRYRKTPAK</sequence>
<evidence type="ECO:0000256" key="1">
    <source>
        <dbReference type="ARBA" id="ARBA00022723"/>
    </source>
</evidence>
<evidence type="ECO:0000256" key="4">
    <source>
        <dbReference type="PROSITE-ProRule" id="PRU00091"/>
    </source>
</evidence>
<dbReference type="PANTHER" id="PTHR45729:SF6">
    <property type="entry name" value="RABPHILIN, ISOFORM A"/>
    <property type="match status" value="1"/>
</dbReference>
<gene>
    <name evidence="7" type="primary">RPH3AL</name>
    <name evidence="7" type="ORF">TNCT_78771</name>
</gene>
<feature type="domain" description="FYVE-type" evidence="5">
    <location>
        <begin position="132"/>
        <end position="189"/>
    </location>
</feature>
<dbReference type="Gene3D" id="3.30.40.10">
    <property type="entry name" value="Zinc/RING finger domain, C3HC4 (zinc finger)"/>
    <property type="match status" value="1"/>
</dbReference>
<dbReference type="Proteomes" id="UP000887116">
    <property type="component" value="Unassembled WGS sequence"/>
</dbReference>
<dbReference type="PANTHER" id="PTHR45729">
    <property type="entry name" value="RABPHILIN, ISOFORM A"/>
    <property type="match status" value="1"/>
</dbReference>
<dbReference type="Pfam" id="PF02318">
    <property type="entry name" value="FYVE_2"/>
    <property type="match status" value="1"/>
</dbReference>
<evidence type="ECO:0000256" key="2">
    <source>
        <dbReference type="ARBA" id="ARBA00022771"/>
    </source>
</evidence>
<dbReference type="InterPro" id="IPR017455">
    <property type="entry name" value="Znf_FYVE-rel"/>
</dbReference>
<evidence type="ECO:0000313" key="8">
    <source>
        <dbReference type="Proteomes" id="UP000887116"/>
    </source>
</evidence>
<keyword evidence="3" id="KW-0862">Zinc</keyword>
<dbReference type="InterPro" id="IPR043566">
    <property type="entry name" value="Rabphilin/DOC2/Noc2"/>
</dbReference>
<dbReference type="InterPro" id="IPR013083">
    <property type="entry name" value="Znf_RING/FYVE/PHD"/>
</dbReference>
<comment type="caution">
    <text evidence="7">The sequence shown here is derived from an EMBL/GenBank/DDBJ whole genome shotgun (WGS) entry which is preliminary data.</text>
</comment>
<dbReference type="EMBL" id="BMAO01009587">
    <property type="protein sequence ID" value="GFR31756.1"/>
    <property type="molecule type" value="Genomic_DNA"/>
</dbReference>
<protein>
    <submittedName>
        <fullName evidence="7">Rab effector Noc2</fullName>
    </submittedName>
</protein>
<feature type="domain" description="RabBD" evidence="6">
    <location>
        <begin position="84"/>
        <end position="201"/>
    </location>
</feature>
<dbReference type="GO" id="GO:0008270">
    <property type="term" value="F:zinc ion binding"/>
    <property type="evidence" value="ECO:0007669"/>
    <property type="project" value="UniProtKB-KW"/>
</dbReference>
<dbReference type="OrthoDB" id="270970at2759"/>
<dbReference type="GO" id="GO:0006887">
    <property type="term" value="P:exocytosis"/>
    <property type="evidence" value="ECO:0007669"/>
    <property type="project" value="TreeGrafter"/>
</dbReference>
<evidence type="ECO:0000256" key="3">
    <source>
        <dbReference type="ARBA" id="ARBA00022833"/>
    </source>
</evidence>
<dbReference type="InterPro" id="IPR041282">
    <property type="entry name" value="FYVE_2"/>
</dbReference>
<accession>A0A8X6HX56</accession>
<keyword evidence="2 4" id="KW-0863">Zinc-finger</keyword>
<dbReference type="InterPro" id="IPR011011">
    <property type="entry name" value="Znf_FYVE_PHD"/>
</dbReference>
<proteinExistence type="predicted"/>
<organism evidence="7 8">
    <name type="scientific">Trichonephila clavata</name>
    <name type="common">Joro spider</name>
    <name type="synonym">Nephila clavata</name>
    <dbReference type="NCBI Taxonomy" id="2740835"/>
    <lineage>
        <taxon>Eukaryota</taxon>
        <taxon>Metazoa</taxon>
        <taxon>Ecdysozoa</taxon>
        <taxon>Arthropoda</taxon>
        <taxon>Chelicerata</taxon>
        <taxon>Arachnida</taxon>
        <taxon>Araneae</taxon>
        <taxon>Araneomorphae</taxon>
        <taxon>Entelegynae</taxon>
        <taxon>Araneoidea</taxon>
        <taxon>Nephilidae</taxon>
        <taxon>Trichonephila</taxon>
    </lineage>
</organism>
<keyword evidence="1" id="KW-0479">Metal-binding</keyword>